<organism evidence="20 21">
    <name type="scientific">Ceratotherium simum simum</name>
    <name type="common">Southern white rhinoceros</name>
    <dbReference type="NCBI Taxonomy" id="73337"/>
    <lineage>
        <taxon>Eukaryota</taxon>
        <taxon>Metazoa</taxon>
        <taxon>Chordata</taxon>
        <taxon>Craniata</taxon>
        <taxon>Vertebrata</taxon>
        <taxon>Euteleostomi</taxon>
        <taxon>Mammalia</taxon>
        <taxon>Eutheria</taxon>
        <taxon>Laurasiatheria</taxon>
        <taxon>Perissodactyla</taxon>
        <taxon>Rhinocerotidae</taxon>
        <taxon>Ceratotherium</taxon>
    </lineage>
</organism>
<dbReference type="PROSITE" id="PS50095">
    <property type="entry name" value="PLAT"/>
    <property type="match status" value="1"/>
</dbReference>
<feature type="transmembrane region" description="Helical" evidence="15">
    <location>
        <begin position="1670"/>
        <end position="1691"/>
    </location>
</feature>
<dbReference type="InterPro" id="IPR042060">
    <property type="entry name" value="PLAT_polycystin1"/>
</dbReference>
<feature type="compositionally biased region" description="Polar residues" evidence="14">
    <location>
        <begin position="674"/>
        <end position="691"/>
    </location>
</feature>
<protein>
    <submittedName>
        <fullName evidence="21">Polycystic kidney disease protein 1-like 1</fullName>
    </submittedName>
</protein>
<dbReference type="InterPro" id="IPR013783">
    <property type="entry name" value="Ig-like_fold"/>
</dbReference>
<feature type="transmembrane region" description="Helical" evidence="15">
    <location>
        <begin position="1423"/>
        <end position="1441"/>
    </location>
</feature>
<evidence type="ECO:0000259" key="16">
    <source>
        <dbReference type="PROSITE" id="PS50093"/>
    </source>
</evidence>
<evidence type="ECO:0000313" key="21">
    <source>
        <dbReference type="RefSeq" id="XP_014649096.1"/>
    </source>
</evidence>
<dbReference type="InterPro" id="IPR035986">
    <property type="entry name" value="PKD_dom_sf"/>
</dbReference>
<feature type="transmembrane region" description="Helical" evidence="15">
    <location>
        <begin position="2204"/>
        <end position="2226"/>
    </location>
</feature>
<dbReference type="InterPro" id="IPR057244">
    <property type="entry name" value="GAIN_B"/>
</dbReference>
<feature type="domain" description="REJ" evidence="19">
    <location>
        <begin position="352"/>
        <end position="1243"/>
    </location>
</feature>
<keyword evidence="9 15" id="KW-0472">Membrane</keyword>
<keyword evidence="10" id="KW-1015">Disulfide bond</keyword>
<dbReference type="PANTHER" id="PTHR46730">
    <property type="entry name" value="POLYCYSTIN-1"/>
    <property type="match status" value="1"/>
</dbReference>
<dbReference type="SUPFAM" id="SSF49299">
    <property type="entry name" value="PKD domain"/>
    <property type="match status" value="1"/>
</dbReference>
<evidence type="ECO:0000256" key="4">
    <source>
        <dbReference type="ARBA" id="ARBA00022475"/>
    </source>
</evidence>
<evidence type="ECO:0000256" key="11">
    <source>
        <dbReference type="ARBA" id="ARBA00023180"/>
    </source>
</evidence>
<keyword evidence="11" id="KW-0325">Glycoprotein</keyword>
<feature type="domain" description="GAIN-B" evidence="18">
    <location>
        <begin position="1259"/>
        <end position="1407"/>
    </location>
</feature>
<evidence type="ECO:0000256" key="5">
    <source>
        <dbReference type="ARBA" id="ARBA00022692"/>
    </source>
</evidence>
<dbReference type="InterPro" id="IPR002859">
    <property type="entry name" value="PKD/REJ-like"/>
</dbReference>
<feature type="transmembrane region" description="Helical" evidence="15">
    <location>
        <begin position="2075"/>
        <end position="2094"/>
    </location>
</feature>
<dbReference type="Pfam" id="PF02010">
    <property type="entry name" value="REJ"/>
    <property type="match status" value="2"/>
</dbReference>
<dbReference type="PROSITE" id="PS51111">
    <property type="entry name" value="REJ"/>
    <property type="match status" value="1"/>
</dbReference>
<evidence type="ECO:0000256" key="1">
    <source>
        <dbReference type="ARBA" id="ARBA00004138"/>
    </source>
</evidence>
<evidence type="ECO:0000259" key="17">
    <source>
        <dbReference type="PROSITE" id="PS50095"/>
    </source>
</evidence>
<accession>A0ABM1DBB5</accession>
<feature type="region of interest" description="Disordered" evidence="14">
    <location>
        <begin position="748"/>
        <end position="778"/>
    </location>
</feature>
<evidence type="ECO:0000256" key="15">
    <source>
        <dbReference type="SAM" id="Phobius"/>
    </source>
</evidence>
<dbReference type="Pfam" id="PF00801">
    <property type="entry name" value="PKD"/>
    <property type="match status" value="1"/>
</dbReference>
<keyword evidence="7 15" id="KW-1133">Transmembrane helix</keyword>
<keyword evidence="20" id="KW-1185">Reference proteome</keyword>
<feature type="domain" description="PKD" evidence="16">
    <location>
        <begin position="269"/>
        <end position="347"/>
    </location>
</feature>
<keyword evidence="4" id="KW-1003">Cell membrane</keyword>
<evidence type="ECO:0000256" key="10">
    <source>
        <dbReference type="ARBA" id="ARBA00023157"/>
    </source>
</evidence>
<evidence type="ECO:0000256" key="14">
    <source>
        <dbReference type="SAM" id="MobiDB-lite"/>
    </source>
</evidence>
<feature type="compositionally biased region" description="Basic and acidic residues" evidence="14">
    <location>
        <begin position="2457"/>
        <end position="2468"/>
    </location>
</feature>
<dbReference type="InterPro" id="IPR001024">
    <property type="entry name" value="PLAT/LH2_dom"/>
</dbReference>
<dbReference type="CDD" id="cd01752">
    <property type="entry name" value="PLAT_polycystin"/>
    <property type="match status" value="1"/>
</dbReference>
<dbReference type="PROSITE" id="PS50221">
    <property type="entry name" value="GAIN_B"/>
    <property type="match status" value="1"/>
</dbReference>
<feature type="transmembrane region" description="Helical" evidence="15">
    <location>
        <begin position="2268"/>
        <end position="2290"/>
    </location>
</feature>
<comment type="similarity">
    <text evidence="3">Belongs to the polycystin family.</text>
</comment>
<feature type="domain" description="PLAT" evidence="17">
    <location>
        <begin position="1468"/>
        <end position="1587"/>
    </location>
</feature>
<dbReference type="InterPro" id="IPR046791">
    <property type="entry name" value="Polycystin_dom"/>
</dbReference>
<dbReference type="Pfam" id="PF20519">
    <property type="entry name" value="Polycystin_dom"/>
    <property type="match status" value="1"/>
</dbReference>
<feature type="region of interest" description="Disordered" evidence="14">
    <location>
        <begin position="2456"/>
        <end position="2578"/>
    </location>
</feature>
<keyword evidence="12" id="KW-0966">Cell projection</keyword>
<dbReference type="SMART" id="SM00089">
    <property type="entry name" value="PKD"/>
    <property type="match status" value="2"/>
</dbReference>
<dbReference type="CDD" id="cd00146">
    <property type="entry name" value="PKD"/>
    <property type="match status" value="1"/>
</dbReference>
<feature type="transmembrane region" description="Helical" evidence="15">
    <location>
        <begin position="1840"/>
        <end position="1860"/>
    </location>
</feature>
<dbReference type="RefSeq" id="XP_014649096.1">
    <property type="nucleotide sequence ID" value="XM_014793610.1"/>
</dbReference>
<feature type="region of interest" description="Disordered" evidence="14">
    <location>
        <begin position="652"/>
        <end position="736"/>
    </location>
</feature>
<reference evidence="21" key="1">
    <citation type="submission" date="2025-08" db="UniProtKB">
        <authorList>
            <consortium name="RefSeq"/>
        </authorList>
    </citation>
    <scope>IDENTIFICATION</scope>
</reference>
<dbReference type="PROSITE" id="PS50093">
    <property type="entry name" value="PKD"/>
    <property type="match status" value="1"/>
</dbReference>
<evidence type="ECO:0000259" key="18">
    <source>
        <dbReference type="PROSITE" id="PS50221"/>
    </source>
</evidence>
<evidence type="ECO:0000256" key="12">
    <source>
        <dbReference type="ARBA" id="ARBA00023273"/>
    </source>
</evidence>
<feature type="transmembrane region" description="Helical" evidence="15">
    <location>
        <begin position="1631"/>
        <end position="1650"/>
    </location>
</feature>
<proteinExistence type="inferred from homology"/>
<feature type="transmembrane region" description="Helical" evidence="15">
    <location>
        <begin position="2165"/>
        <end position="2183"/>
    </location>
</feature>
<evidence type="ECO:0000256" key="8">
    <source>
        <dbReference type="ARBA" id="ARBA00023069"/>
    </source>
</evidence>
<dbReference type="Pfam" id="PF01477">
    <property type="entry name" value="PLAT"/>
    <property type="match status" value="1"/>
</dbReference>
<evidence type="ECO:0000256" key="9">
    <source>
        <dbReference type="ARBA" id="ARBA00023136"/>
    </source>
</evidence>
<evidence type="ECO:0000256" key="7">
    <source>
        <dbReference type="ARBA" id="ARBA00022989"/>
    </source>
</evidence>
<dbReference type="SUPFAM" id="SSF49723">
    <property type="entry name" value="Lipase/lipooxygenase domain (PLAT/LH2 domain)"/>
    <property type="match status" value="1"/>
</dbReference>
<dbReference type="InterPro" id="IPR022409">
    <property type="entry name" value="PKD/Chitinase_dom"/>
</dbReference>
<dbReference type="SMART" id="SM00308">
    <property type="entry name" value="LH2"/>
    <property type="match status" value="1"/>
</dbReference>
<keyword evidence="8" id="KW-0969">Cilium</keyword>
<dbReference type="GeneID" id="101402638"/>
<dbReference type="InterPro" id="IPR000601">
    <property type="entry name" value="PKD_dom"/>
</dbReference>
<feature type="compositionally biased region" description="Low complexity" evidence="14">
    <location>
        <begin position="762"/>
        <end position="772"/>
    </location>
</feature>
<dbReference type="PANTHER" id="PTHR46730:SF4">
    <property type="entry name" value="POLYCYSTIC KIDNEY DISEASE PROTEIN 1-LIKE 1"/>
    <property type="match status" value="1"/>
</dbReference>
<feature type="region of interest" description="Disordered" evidence="14">
    <location>
        <begin position="1953"/>
        <end position="1974"/>
    </location>
</feature>
<comment type="caution">
    <text evidence="13">Lacks conserved residue(s) required for the propagation of feature annotation.</text>
</comment>
<dbReference type="Gene3D" id="2.60.60.20">
    <property type="entry name" value="PLAT/LH2 domain"/>
    <property type="match status" value="1"/>
</dbReference>
<dbReference type="Proteomes" id="UP000694910">
    <property type="component" value="Unplaced"/>
</dbReference>
<feature type="compositionally biased region" description="Low complexity" evidence="14">
    <location>
        <begin position="697"/>
        <end position="710"/>
    </location>
</feature>
<evidence type="ECO:0000256" key="13">
    <source>
        <dbReference type="PROSITE-ProRule" id="PRU00152"/>
    </source>
</evidence>
<dbReference type="Gene3D" id="2.60.40.10">
    <property type="entry name" value="Immunoglobulins"/>
    <property type="match status" value="2"/>
</dbReference>
<keyword evidence="6" id="KW-0677">Repeat</keyword>
<gene>
    <name evidence="21" type="primary">LOC101402638</name>
</gene>
<comment type="subcellular location">
    <subcellularLocation>
        <location evidence="2">Cell membrane</location>
        <topology evidence="2">Multi-pass membrane protein</topology>
    </subcellularLocation>
    <subcellularLocation>
        <location evidence="1">Cell projection</location>
        <location evidence="1">Cilium</location>
    </subcellularLocation>
</comment>
<evidence type="ECO:0000256" key="3">
    <source>
        <dbReference type="ARBA" id="ARBA00007200"/>
    </source>
</evidence>
<feature type="compositionally biased region" description="Low complexity" evidence="14">
    <location>
        <begin position="2501"/>
        <end position="2527"/>
    </location>
</feature>
<dbReference type="InterPro" id="IPR014010">
    <property type="entry name" value="REJ_dom"/>
</dbReference>
<evidence type="ECO:0000313" key="20">
    <source>
        <dbReference type="Proteomes" id="UP000694910"/>
    </source>
</evidence>
<keyword evidence="5 15" id="KW-0812">Transmembrane</keyword>
<sequence length="2584" mass="284823">MGEHKLLWIGVTVPTAPTAFLLELTAPTASQRPNLVPGSPVPSLSVILEPSQCKVLLTKWILSPIAYQKLTLSHLRLIKRPFFLPFPEGVYVLRAVIYNEFYGTEVELGPYYVEIGHEAVSVFMNSSSVHEDELLVFAGSHRDQKSTVVMHRFPSFSSYNVSFTSQTQVGDSQAWPSITVWYQMQSVSVYTNGTVFSTDTDITFVAVTKETAPLEFVWYFGEDPPVRTTSRSIKKRLGIPQWYRVLVTASNGIGSVASEPHHIRVQRRIVANRLTSTSSALVNASVTFECRINFGTDVAYLWNFGDGAVGLGNSSATHVYSREGEFTVEVLAFNNVSSASLRKQLFIVRQPCQPPPVKNMGPGKVQVWRSQPLKLGVTFEAEVLCDISQGLSYTWSFMNSVGLPVPLPPAISSHGKTITVPSYFLEPGNYTALAKVQVEGSAVHSNYCIGVEVRARAPVSLISEGTHLFISRTPSATIVLSGSSSYDPDEPGAALRYHWKCTAASTPGHTCFPASAPRGLHASAPTLSFAANSLSDSYDQFLVTLMVSSDGRTSSEAQVFLSTRPDLAFRFVHISRVNFKDIFVNWNEELSLQAECEGCGEISNLSYSWDLFLVNATEKNSIEVPFCRTVGLLGSSEFGAVLKLSGSNLPSLEPRRADPYATTTPSSWKPWPETPSQPALSAAGRTSTESTIGMHWAPTAGDPAAPGGAPRNEGSPGPTPSGRSLPPQNLSPHSPDFEAYYSDIQEAMPSKGRQPGTNINLPGSGPSASADGSRGDGDNLVGPFLPTVSARPALLVDWPKSVVSRAVFHGYTSSGITEKTVTIKPYSLSPGETYVLQASVGSKHSLLGKAQLYLTVNPAPQDVACQVQPHHGLEAHTVFSVFCMSGRLDFRYEFSYQIGNTSKHTLYRGRDSQYYFALPAGEPLDNYKVMVSTEITDGEGSQVQPCSVAVTVRPRFHGNHCLGEDVYNSSLKNLSTLQLMGSYTETRNYITMITRVLSRWAKEDRSPSCGQWSRIQDALISSVCRLAFTDQEEMTDSVYMLRDLIRFPKKLSFTSAVLILKYTQTLLTQSQFSGRFVVDKERMLELILLVSGVLEVSDHEKTRKVDYLREEGIKVISDLLLGCLSSNSERQLHVSTGQMEIRTLLHHDLRSSVQSLGPVQVHLPGELAGQSPAGTGTQSPCYISQLMLFKKNPYPGGRAPSQVGRVLALSLYSCSSRTPISGHRLRKPVTVEFGEEDGLDNRRNKTTFVLLRDKVNFHQFIGLSENPQESLQIRIEFSKPLTRAFPVMLLVRFSEKPTPSDFLVKQIYFWDEQIVHIYIPAVSLRDTNLGYLSLLDADYDRKPPNKYLAKSVNYAVHFQWIQCLFWDTREWKSESFSPQPGTSPEKVNCSYHRLAAFSVARRRLNASFETSDISKLQGHPENLLPGIFIVVFTILYVLLVTKSRRVDHHEKKKTGYIFLQENAPPDHQLYAVVVDTGFRAPARFSAKVYIVLCGENGLSEPKELYCAEKPLFERNSRHTFILSAPAPLGPLRKLRLWHDGRGHSPAWYVSHVMVKELRAGQGQSWLFPAECWLAVSRQDGRVERELACLTRGLGFRKLLYAKFTEYLEDFHVWTSVLSRPSCSTFLHTPRLTVAFTLLCSYSCLAALLTAVGQEQLTLDVGPSDVTLGSFWTGFLCTLLASPGALLLSLFFRLSQVPAAGLHGPVLLGGTLIARTPSLNNLLTSAGSQWASRSRAVLAPERSADGGSSETHCSPVAEGTPALVRLCSVGPLRDGVHGLWLGDGISRIQPSASPGTPDDDECVVLAARRQARRLRWARPPSTAQLRMTRDRMRREMRTREALRDISMYILMLLLHLFIIYGKFSRDEYSLNRAIQNEFTRNARSFLGGLRSMDDWWDWSLTTLLDGLYQESSSTAGMLGAQPGALGGKCYLIGPSVIKQMKVPLGSLCELPSPPSGHFEDSLPTPSPTVGSPESPSMIDPEIEGVAPSGPGGCREDCALSLGRTRPAARAALARLRASRWINCSTRAVSVHFTLYNPPTRLFSSVSLSAEMLPTGGLALSSLVESFHIFRSNSARYHLILPELVFLVLNLIHLCFQLYGMTEKGVRNYWRKPRSWLELSIVGVAFAYYASSGHLGTLAGEVTDQFHKGFFQGLADLSHMASWNQKARWLQGILSFLLILKCIYLPGIQNTVMSCSFKMCRSLSSIFAPGLVGVLMLAAHIHLCGFLLSTRALPSGIFADSFHGLLVHFPGRSQRPTFLGLSKSDRRDMAWYYGAFFIAVTTLWFGMLRGFLMSLGQKRKSFPSKSLVRLKDVTAYMWGKTFSLLGLERPKLEETEMVQNHNYYLDEFADLLDELLLKINGLSDSLQLSFLEQQSNDTVEARAEDSPLAGVSAYQATGGSGYSAPPDPLQSDGACGCFWILSCSRWRRLVPWNGQLPWVTIWISAENEGEAYGRLSAARPDEGAIQREQRAGGTLSGLRPASRTFSPGGPSGASPEKLPSADLGQRGQRGLLLRSRPAAPAAAPGPRRAGQSREGAQACGSYDSRSCVQRLRRPPPLSPGSSGGHTPLFSPQQHRSHNCKQLRLAF</sequence>
<evidence type="ECO:0000256" key="2">
    <source>
        <dbReference type="ARBA" id="ARBA00004651"/>
    </source>
</evidence>
<name>A0ABM1DBB5_CERSS</name>
<evidence type="ECO:0000256" key="6">
    <source>
        <dbReference type="ARBA" id="ARBA00022737"/>
    </source>
</evidence>
<evidence type="ECO:0000259" key="19">
    <source>
        <dbReference type="PROSITE" id="PS51111"/>
    </source>
</evidence>
<dbReference type="InterPro" id="IPR036392">
    <property type="entry name" value="PLAT/LH2_dom_sf"/>
</dbReference>